<evidence type="ECO:0000313" key="9">
    <source>
        <dbReference type="Proteomes" id="UP000694620"/>
    </source>
</evidence>
<dbReference type="GO" id="GO:0008234">
    <property type="term" value="F:cysteine-type peptidase activity"/>
    <property type="evidence" value="ECO:0007669"/>
    <property type="project" value="InterPro"/>
</dbReference>
<dbReference type="GO" id="GO:0006508">
    <property type="term" value="P:proteolysis"/>
    <property type="evidence" value="ECO:0007669"/>
    <property type="project" value="InterPro"/>
</dbReference>
<dbReference type="Ensembl" id="ENSECRT00000030617.1">
    <property type="protein sequence ID" value="ENSECRP00000029979.1"/>
    <property type="gene ID" value="ENSECRG00000020257.1"/>
</dbReference>
<gene>
    <name evidence="8" type="primary">TINAG</name>
</gene>
<dbReference type="SUPFAM" id="SSF54001">
    <property type="entry name" value="Cysteine proteinases"/>
    <property type="match status" value="1"/>
</dbReference>
<dbReference type="PANTHER" id="PTHR12411">
    <property type="entry name" value="CYSTEINE PROTEASE FAMILY C1-RELATED"/>
    <property type="match status" value="1"/>
</dbReference>
<sequence>MFVDYSSIFILSLNLCHVTSILLGGFPKRPSQPGTFNYPPAVFQPGIPPWLGVQHHVSGSFVCINVTALFCVCVCSLPGLCSMCVLWEVPQEAEPPGLHKSNGLTLIAGTYCEKFGWCAGRDDKCTAPLPERNATCYCDSFCGTHSWEGSDCCPDYWSFCRSGAVPTRPPTTKWLPVCCFDSILIFCPLSTCRQSQWECSEFVCLIRQELIDSINGHQVGWMAGNYSHFWGMTLEEGIKHRLGTDEPSPSILEMTEMKADLSNGLPDFFTASYKWSNWIHGPLDQGNCAASWAFSTASVAADRIAIHSQGRRTANLSPQNLISCNTKNQNGCHGGNVANAWWYLRKNGLVSTECYPFMNGHSYESSCMMRSEKSNERGKRHAVTPCPSSALHSNEIHLCTPAYRISSNETEIMKEIMENGPVQAIMRVHEDFFLYKGGVYHHTSAAAKENRRQGTHAVKLVGWGRKKQNGGGIMKFWIAANSWGTWWGEDGYFRILRGVNECDIEKLIIGAWGYVDMLDYPPHEEYDT</sequence>
<dbReference type="GeneTree" id="ENSGT00940000161065"/>
<accession>A0A8C4TB41</accession>
<dbReference type="PROSITE" id="PS00639">
    <property type="entry name" value="THIOL_PROTEASE_HIS"/>
    <property type="match status" value="1"/>
</dbReference>
<dbReference type="InterPro" id="IPR025660">
    <property type="entry name" value="Pept_his_AS"/>
</dbReference>
<organism evidence="8 9">
    <name type="scientific">Erpetoichthys calabaricus</name>
    <name type="common">Rope fish</name>
    <name type="synonym">Calamoichthys calabaricus</name>
    <dbReference type="NCBI Taxonomy" id="27687"/>
    <lineage>
        <taxon>Eukaryota</taxon>
        <taxon>Metazoa</taxon>
        <taxon>Chordata</taxon>
        <taxon>Craniata</taxon>
        <taxon>Vertebrata</taxon>
        <taxon>Euteleostomi</taxon>
        <taxon>Actinopterygii</taxon>
        <taxon>Polypteriformes</taxon>
        <taxon>Polypteridae</taxon>
        <taxon>Erpetoichthys</taxon>
    </lineage>
</organism>
<dbReference type="InterPro" id="IPR025661">
    <property type="entry name" value="Pept_asp_AS"/>
</dbReference>
<dbReference type="PROSITE" id="PS50958">
    <property type="entry name" value="SMB_2"/>
    <property type="match status" value="1"/>
</dbReference>
<dbReference type="InterPro" id="IPR038765">
    <property type="entry name" value="Papain-like_cys_pep_sf"/>
</dbReference>
<dbReference type="Proteomes" id="UP000694620">
    <property type="component" value="Chromosome 15"/>
</dbReference>
<dbReference type="SMART" id="SM00645">
    <property type="entry name" value="Pept_C1"/>
    <property type="match status" value="1"/>
</dbReference>
<dbReference type="InterPro" id="IPR013128">
    <property type="entry name" value="Peptidase_C1A"/>
</dbReference>
<dbReference type="FunFam" id="3.90.70.10:FF:000037">
    <property type="entry name" value="Tubulointerstitial nephritis antigen-like 1"/>
    <property type="match status" value="1"/>
</dbReference>
<feature type="domain" description="SMB" evidence="7">
    <location>
        <begin position="114"/>
        <end position="167"/>
    </location>
</feature>
<name>A0A8C4TB41_ERPCA</name>
<feature type="chain" id="PRO_5034178980" evidence="6">
    <location>
        <begin position="21"/>
        <end position="528"/>
    </location>
</feature>
<keyword evidence="6" id="KW-0732">Signal</keyword>
<reference evidence="8" key="2">
    <citation type="submission" date="2025-08" db="UniProtKB">
        <authorList>
            <consortium name="Ensembl"/>
        </authorList>
    </citation>
    <scope>IDENTIFICATION</scope>
</reference>
<feature type="signal peptide" evidence="6">
    <location>
        <begin position="1"/>
        <end position="20"/>
    </location>
</feature>
<evidence type="ECO:0000256" key="5">
    <source>
        <dbReference type="ARBA" id="ARBA00023180"/>
    </source>
</evidence>
<dbReference type="PROSITE" id="PS00640">
    <property type="entry name" value="THIOL_PROTEASE_ASN"/>
    <property type="match status" value="1"/>
</dbReference>
<evidence type="ECO:0000256" key="6">
    <source>
        <dbReference type="SAM" id="SignalP"/>
    </source>
</evidence>
<dbReference type="AlphaFoldDB" id="A0A8C4TB41"/>
<dbReference type="InterPro" id="IPR001212">
    <property type="entry name" value="Somatomedin_B_dom"/>
</dbReference>
<dbReference type="InterPro" id="IPR000668">
    <property type="entry name" value="Peptidase_C1A_C"/>
</dbReference>
<dbReference type="GO" id="GO:0005576">
    <property type="term" value="C:extracellular region"/>
    <property type="evidence" value="ECO:0007669"/>
    <property type="project" value="UniProtKB-SubCell"/>
</dbReference>
<keyword evidence="9" id="KW-1185">Reference proteome</keyword>
<dbReference type="CDD" id="cd02620">
    <property type="entry name" value="Peptidase_C1A_CathepsinB"/>
    <property type="match status" value="1"/>
</dbReference>
<evidence type="ECO:0000256" key="1">
    <source>
        <dbReference type="ARBA" id="ARBA00004613"/>
    </source>
</evidence>
<reference evidence="8" key="1">
    <citation type="submission" date="2021-06" db="EMBL/GenBank/DDBJ databases">
        <authorList>
            <consortium name="Wellcome Sanger Institute Data Sharing"/>
        </authorList>
    </citation>
    <scope>NUCLEOTIDE SEQUENCE [LARGE SCALE GENOMIC DNA]</scope>
</reference>
<keyword evidence="5" id="KW-0325">Glycoprotein</keyword>
<evidence type="ECO:0000256" key="2">
    <source>
        <dbReference type="ARBA" id="ARBA00008455"/>
    </source>
</evidence>
<reference evidence="8" key="3">
    <citation type="submission" date="2025-09" db="UniProtKB">
        <authorList>
            <consortium name="Ensembl"/>
        </authorList>
    </citation>
    <scope>IDENTIFICATION</scope>
</reference>
<comment type="subcellular location">
    <subcellularLocation>
        <location evidence="1">Secreted</location>
    </subcellularLocation>
</comment>
<evidence type="ECO:0000259" key="7">
    <source>
        <dbReference type="PROSITE" id="PS50958"/>
    </source>
</evidence>
<dbReference type="Pfam" id="PF00112">
    <property type="entry name" value="Peptidase_C1"/>
    <property type="match status" value="1"/>
</dbReference>
<comment type="similarity">
    <text evidence="2">Belongs to the peptidase C1 family.</text>
</comment>
<proteinExistence type="inferred from homology"/>
<protein>
    <submittedName>
        <fullName evidence="8">Tubulointerstitial nephritis antigen</fullName>
    </submittedName>
</protein>
<evidence type="ECO:0000256" key="3">
    <source>
        <dbReference type="ARBA" id="ARBA00022525"/>
    </source>
</evidence>
<evidence type="ECO:0000313" key="8">
    <source>
        <dbReference type="Ensembl" id="ENSECRP00000029979.1"/>
    </source>
</evidence>
<evidence type="ECO:0000256" key="4">
    <source>
        <dbReference type="ARBA" id="ARBA00023157"/>
    </source>
</evidence>
<keyword evidence="3" id="KW-0964">Secreted</keyword>
<dbReference type="Gene3D" id="3.90.70.10">
    <property type="entry name" value="Cysteine proteinases"/>
    <property type="match status" value="1"/>
</dbReference>
<keyword evidence="4" id="KW-1015">Disulfide bond</keyword>